<feature type="domain" description="Integrase catalytic" evidence="2">
    <location>
        <begin position="79"/>
        <end position="252"/>
    </location>
</feature>
<dbReference type="PROSITE" id="PS50994">
    <property type="entry name" value="INTEGRASE"/>
    <property type="match status" value="1"/>
</dbReference>
<reference evidence="4 5" key="1">
    <citation type="submission" date="2024-02" db="EMBL/GenBank/DDBJ databases">
        <title>Chromosome-scale genome assembly of the rough periwinkle Littorina saxatilis.</title>
        <authorList>
            <person name="De Jode A."/>
            <person name="Faria R."/>
            <person name="Formenti G."/>
            <person name="Sims Y."/>
            <person name="Smith T.P."/>
            <person name="Tracey A."/>
            <person name="Wood J.M.D."/>
            <person name="Zagrodzka Z.B."/>
            <person name="Johannesson K."/>
            <person name="Butlin R.K."/>
            <person name="Leder E.H."/>
        </authorList>
    </citation>
    <scope>NUCLEOTIDE SEQUENCE [LARGE SCALE GENOMIC DNA]</scope>
    <source>
        <strain evidence="4">Snail1</strain>
        <tissue evidence="4">Muscle</tissue>
    </source>
</reference>
<dbReference type="GO" id="GO:0003676">
    <property type="term" value="F:nucleic acid binding"/>
    <property type="evidence" value="ECO:0007669"/>
    <property type="project" value="InterPro"/>
</dbReference>
<dbReference type="InterPro" id="IPR001584">
    <property type="entry name" value="Integrase_cat-core"/>
</dbReference>
<comment type="caution">
    <text evidence="4">The sequence shown here is derived from an EMBL/GenBank/DDBJ whole genome shotgun (WGS) entry which is preliminary data.</text>
</comment>
<evidence type="ECO:0000259" key="2">
    <source>
        <dbReference type="PROSITE" id="PS50994"/>
    </source>
</evidence>
<proteinExistence type="predicted"/>
<organism evidence="4 5">
    <name type="scientific">Littorina saxatilis</name>
    <dbReference type="NCBI Taxonomy" id="31220"/>
    <lineage>
        <taxon>Eukaryota</taxon>
        <taxon>Metazoa</taxon>
        <taxon>Spiralia</taxon>
        <taxon>Lophotrochozoa</taxon>
        <taxon>Mollusca</taxon>
        <taxon>Gastropoda</taxon>
        <taxon>Caenogastropoda</taxon>
        <taxon>Littorinimorpha</taxon>
        <taxon>Littorinoidea</taxon>
        <taxon>Littorinidae</taxon>
        <taxon>Littorina</taxon>
    </lineage>
</organism>
<dbReference type="EMBL" id="JBAMIC010000019">
    <property type="protein sequence ID" value="KAK7093428.1"/>
    <property type="molecule type" value="Genomic_DNA"/>
</dbReference>
<gene>
    <name evidence="3" type="ORF">V1264_007187</name>
    <name evidence="4" type="ORF">V1264_016800</name>
</gene>
<dbReference type="PANTHER" id="PTHR46585">
    <property type="entry name" value="INTEGRASE CORE DOMAIN CONTAINING PROTEIN"/>
    <property type="match status" value="1"/>
</dbReference>
<feature type="region of interest" description="Disordered" evidence="1">
    <location>
        <begin position="1"/>
        <end position="37"/>
    </location>
</feature>
<dbReference type="EMBL" id="JBAMIC010000007">
    <property type="protein sequence ID" value="KAK7105417.1"/>
    <property type="molecule type" value="Genomic_DNA"/>
</dbReference>
<dbReference type="Proteomes" id="UP001374579">
    <property type="component" value="Unassembled WGS sequence"/>
</dbReference>
<dbReference type="GO" id="GO:0015074">
    <property type="term" value="P:DNA integration"/>
    <property type="evidence" value="ECO:0007669"/>
    <property type="project" value="InterPro"/>
</dbReference>
<sequence length="386" mass="44886">MSPRRRRGPDQNRRKGGSNGGKRRSNQSWTQNYYDPKSAGSFGGIQRLRRKVQLDGKSTNGLEDWLQGEDTYTLHKPVRYRFPRRRVIVGGIDDQWEGDLVDVSSLAKFNRGYKYLLTVIDVLSKYAWVVPLKDKTGTTLVKAFTKILKQGRQPSLLHTDKGREFINSRFQSFLKDKGIGFFTTENDDIKASIVERFNRTLKSRMWRYFTKHRGGKEQSRYLPVLQDLVGAYNASYHRSIKTAPIKVNARNSHDIWHTLYDRDAAAASTLRKAPKFKTGARVRISKTRRTFKKGYLPNWSEELFTVVRRQPGVLPHVYTIQDDAGDLIKGTFYEQELQRVKDTTTVFLIDQILRRKGDRMFVSWLGYPASFNSWIRKSDLVNVYKR</sequence>
<dbReference type="InterPro" id="IPR036397">
    <property type="entry name" value="RNaseH_sf"/>
</dbReference>
<dbReference type="InterPro" id="IPR012337">
    <property type="entry name" value="RNaseH-like_sf"/>
</dbReference>
<evidence type="ECO:0000313" key="5">
    <source>
        <dbReference type="Proteomes" id="UP001374579"/>
    </source>
</evidence>
<dbReference type="PANTHER" id="PTHR46585:SF1">
    <property type="entry name" value="CHROMO DOMAIN-CONTAINING PROTEIN"/>
    <property type="match status" value="1"/>
</dbReference>
<dbReference type="Gene3D" id="3.30.420.10">
    <property type="entry name" value="Ribonuclease H-like superfamily/Ribonuclease H"/>
    <property type="match status" value="1"/>
</dbReference>
<name>A0AAN9BH96_9CAEN</name>
<evidence type="ECO:0000313" key="3">
    <source>
        <dbReference type="EMBL" id="KAK7093428.1"/>
    </source>
</evidence>
<dbReference type="Pfam" id="PF00665">
    <property type="entry name" value="rve"/>
    <property type="match status" value="1"/>
</dbReference>
<protein>
    <recommendedName>
        <fullName evidence="2">Integrase catalytic domain-containing protein</fullName>
    </recommendedName>
</protein>
<evidence type="ECO:0000256" key="1">
    <source>
        <dbReference type="SAM" id="MobiDB-lite"/>
    </source>
</evidence>
<dbReference type="AlphaFoldDB" id="A0AAN9BH96"/>
<dbReference type="SUPFAM" id="SSF53098">
    <property type="entry name" value="Ribonuclease H-like"/>
    <property type="match status" value="1"/>
</dbReference>
<evidence type="ECO:0000313" key="4">
    <source>
        <dbReference type="EMBL" id="KAK7105417.1"/>
    </source>
</evidence>
<accession>A0AAN9BH96</accession>
<keyword evidence="5" id="KW-1185">Reference proteome</keyword>